<dbReference type="HOGENOM" id="CLU_3276529_0_0_9"/>
<sequence>MYKKFLLLLVFVTVVAVLFSYGFVAIDTDILSTATDAVAKL</sequence>
<name>I0GWP3_SELRL</name>
<accession>I0GWP3</accession>
<dbReference type="EMBL" id="AP012301">
    <property type="protein sequence ID" value="BAL85180.1"/>
    <property type="molecule type" value="Genomic_DNA"/>
</dbReference>
<protein>
    <submittedName>
        <fullName evidence="1">Uncharacterized protein</fullName>
    </submittedName>
</protein>
<organism evidence="1 2">
    <name type="scientific">Selenomonas ruminantium subsp. lactilytica (strain NBRC 103574 / TAM6421)</name>
    <dbReference type="NCBI Taxonomy" id="927704"/>
    <lineage>
        <taxon>Bacteria</taxon>
        <taxon>Bacillati</taxon>
        <taxon>Bacillota</taxon>
        <taxon>Negativicutes</taxon>
        <taxon>Selenomonadales</taxon>
        <taxon>Selenomonadaceae</taxon>
        <taxon>Selenomonas</taxon>
    </lineage>
</organism>
<proteinExistence type="predicted"/>
<evidence type="ECO:0000313" key="2">
    <source>
        <dbReference type="Proteomes" id="UP000007887"/>
    </source>
</evidence>
<dbReference type="PATRIC" id="fig|927704.6.peg.3522"/>
<reference evidence="1 2" key="1">
    <citation type="submission" date="2011-10" db="EMBL/GenBank/DDBJ databases">
        <title>Whole genome sequence of Selenomonas ruminantium subsp. lactilytica TAM6421.</title>
        <authorList>
            <person name="Oguchi A."/>
            <person name="Ankai A."/>
            <person name="Kaneko J."/>
            <person name="Yamada-Narita S."/>
            <person name="Fukui S."/>
            <person name="Takahashi M."/>
            <person name="Onodera T."/>
            <person name="Kojima S."/>
            <person name="Fushimi T."/>
            <person name="Abe N."/>
            <person name="Kamio Y."/>
            <person name="Yamazaki S."/>
            <person name="Fujita N."/>
        </authorList>
    </citation>
    <scope>NUCLEOTIDE SEQUENCE [LARGE SCALE GENOMIC DNA]</scope>
    <source>
        <strain evidence="2">NBRC 103574 / TAM6421</strain>
        <plasmid evidence="1 2">pSRC5</plasmid>
    </source>
</reference>
<dbReference type="KEGG" id="sri:SELR_pSRC500060"/>
<evidence type="ECO:0000313" key="1">
    <source>
        <dbReference type="EMBL" id="BAL85180.1"/>
    </source>
</evidence>
<gene>
    <name evidence="1" type="ordered locus">SELR_pSRC500060</name>
</gene>
<keyword evidence="1" id="KW-0614">Plasmid</keyword>
<dbReference type="AlphaFoldDB" id="I0GWP3"/>
<geneLocation type="plasmid" evidence="1 2">
    <name>pSRC5</name>
</geneLocation>
<dbReference type="Proteomes" id="UP000007887">
    <property type="component" value="Plasmid pSRC5"/>
</dbReference>
<dbReference type="RefSeq" id="WP_014426198.1">
    <property type="nucleotide sequence ID" value="NC_017074.1"/>
</dbReference>